<evidence type="ECO:0000313" key="5">
    <source>
        <dbReference type="Proteomes" id="UP001628193"/>
    </source>
</evidence>
<protein>
    <recommendedName>
        <fullName evidence="3">SGNH hydrolase-type esterase domain-containing protein</fullName>
    </recommendedName>
</protein>
<keyword evidence="2" id="KW-0812">Transmembrane</keyword>
<dbReference type="Proteomes" id="UP001628193">
    <property type="component" value="Unassembled WGS sequence"/>
</dbReference>
<keyword evidence="2" id="KW-1133">Transmembrane helix</keyword>
<dbReference type="Gene3D" id="3.40.50.1110">
    <property type="entry name" value="SGNH hydrolase"/>
    <property type="match status" value="1"/>
</dbReference>
<dbReference type="CDD" id="cd00229">
    <property type="entry name" value="SGNH_hydrolase"/>
    <property type="match status" value="1"/>
</dbReference>
<gene>
    <name evidence="4" type="ORF">SIID45300_02583</name>
</gene>
<evidence type="ECO:0000313" key="4">
    <source>
        <dbReference type="EMBL" id="GAB0058237.1"/>
    </source>
</evidence>
<keyword evidence="5" id="KW-1185">Reference proteome</keyword>
<evidence type="ECO:0000256" key="2">
    <source>
        <dbReference type="SAM" id="Phobius"/>
    </source>
</evidence>
<dbReference type="EMBL" id="BAAFGK010000004">
    <property type="protein sequence ID" value="GAB0058237.1"/>
    <property type="molecule type" value="Genomic_DNA"/>
</dbReference>
<dbReference type="Pfam" id="PF13472">
    <property type="entry name" value="Lipase_GDSL_2"/>
    <property type="match status" value="1"/>
</dbReference>
<evidence type="ECO:0000256" key="1">
    <source>
        <dbReference type="SAM" id="MobiDB-lite"/>
    </source>
</evidence>
<dbReference type="PANTHER" id="PTHR30383:SF29">
    <property type="entry name" value="SGNH HYDROLASE-TYPE ESTERASE DOMAIN-CONTAINING PROTEIN"/>
    <property type="match status" value="1"/>
</dbReference>
<organism evidence="4 5">
    <name type="scientific">Candidatus Magnetaquiglobus chichijimensis</name>
    <dbReference type="NCBI Taxonomy" id="3141448"/>
    <lineage>
        <taxon>Bacteria</taxon>
        <taxon>Pseudomonadati</taxon>
        <taxon>Pseudomonadota</taxon>
        <taxon>Magnetococcia</taxon>
        <taxon>Magnetococcales</taxon>
        <taxon>Candidatus Magnetaquicoccaceae</taxon>
        <taxon>Candidatus Magnetaquiglobus</taxon>
    </lineage>
</organism>
<dbReference type="RefSeq" id="WP_420905917.1">
    <property type="nucleotide sequence ID" value="NZ_BAAFGK010000004.1"/>
</dbReference>
<proteinExistence type="predicted"/>
<reference evidence="4 5" key="2">
    <citation type="submission" date="2024-09" db="EMBL/GenBank/DDBJ databases">
        <title>Draft genome sequence of Candidatus Magnetaquicoccaceae bacterium FCR-1.</title>
        <authorList>
            <person name="Shimoshige H."/>
            <person name="Shimamura S."/>
            <person name="Taoka A."/>
            <person name="Kobayashi H."/>
            <person name="Maekawa T."/>
        </authorList>
    </citation>
    <scope>NUCLEOTIDE SEQUENCE [LARGE SCALE GENOMIC DNA]</scope>
    <source>
        <strain evidence="4 5">FCR-1</strain>
    </source>
</reference>
<sequence length="390" mass="42499">MSWTDAPDGIPAPPDREPRARMSRGKTLLFLTIGILVPLVIGVGVLELLFGSWVRVDPWEAANRLNIIRDRHVVYQVGNLYGPGTESVVYSRDAHGLRGGCKEPGKIRILSVGGSTTDQRYIGDGQTFQDRLQQRLEKTLQRPVCIANAGVDGHSTFGHLAAFDHWFPRIPDLKPAYVLLYIGINDAGLRDQPNAGFDDPTGRRVGVWAVIKERSAIFAAVRKLSFVVTGLYTKKAYAGHALRPPTPGEYTETALSPGVEPLIARNGEAFRARLEQLLEKTRALGAKPICVTQPHRFVATTPEGVKGTANVFEHQGRFYNGLDYATSLQVLNGVMRTVCPQAGGVFIDIAAQPFELADFYDPVHLTPTGAVRLGGYLFDAFAAQGVIAGL</sequence>
<dbReference type="InterPro" id="IPR036514">
    <property type="entry name" value="SGNH_hydro_sf"/>
</dbReference>
<feature type="transmembrane region" description="Helical" evidence="2">
    <location>
        <begin position="28"/>
        <end position="54"/>
    </location>
</feature>
<dbReference type="PANTHER" id="PTHR30383">
    <property type="entry name" value="THIOESTERASE 1/PROTEASE 1/LYSOPHOSPHOLIPASE L1"/>
    <property type="match status" value="1"/>
</dbReference>
<evidence type="ECO:0000259" key="3">
    <source>
        <dbReference type="Pfam" id="PF13472"/>
    </source>
</evidence>
<reference evidence="4 5" key="1">
    <citation type="submission" date="2024-05" db="EMBL/GenBank/DDBJ databases">
        <authorList>
            <consortium name="Candidatus Magnetaquicoccaceae bacterium FCR-1 genome sequencing consortium"/>
            <person name="Shimoshige H."/>
            <person name="Shimamura S."/>
            <person name="Taoka A."/>
            <person name="Kobayashi H."/>
            <person name="Maekawa T."/>
        </authorList>
    </citation>
    <scope>NUCLEOTIDE SEQUENCE [LARGE SCALE GENOMIC DNA]</scope>
    <source>
        <strain evidence="4 5">FCR-1</strain>
    </source>
</reference>
<feature type="domain" description="SGNH hydrolase-type esterase" evidence="3">
    <location>
        <begin position="112"/>
        <end position="370"/>
    </location>
</feature>
<dbReference type="InterPro" id="IPR013830">
    <property type="entry name" value="SGNH_hydro"/>
</dbReference>
<comment type="caution">
    <text evidence="4">The sequence shown here is derived from an EMBL/GenBank/DDBJ whole genome shotgun (WGS) entry which is preliminary data.</text>
</comment>
<dbReference type="SUPFAM" id="SSF52266">
    <property type="entry name" value="SGNH hydrolase"/>
    <property type="match status" value="1"/>
</dbReference>
<dbReference type="InterPro" id="IPR051532">
    <property type="entry name" value="Ester_Hydrolysis_Enzymes"/>
</dbReference>
<keyword evidence="2" id="KW-0472">Membrane</keyword>
<name>A0ABQ0CBH4_9PROT</name>
<feature type="region of interest" description="Disordered" evidence="1">
    <location>
        <begin position="1"/>
        <end position="20"/>
    </location>
</feature>
<accession>A0ABQ0CBH4</accession>